<accession>A0ABT2MZB5</accession>
<organism evidence="2 3">
    <name type="scientific">Laspinema palackyanum D2a</name>
    <dbReference type="NCBI Taxonomy" id="2953684"/>
    <lineage>
        <taxon>Bacteria</taxon>
        <taxon>Bacillati</taxon>
        <taxon>Cyanobacteriota</taxon>
        <taxon>Cyanophyceae</taxon>
        <taxon>Oscillatoriophycideae</taxon>
        <taxon>Oscillatoriales</taxon>
        <taxon>Laspinemataceae</taxon>
        <taxon>Laspinema</taxon>
        <taxon>Laspinema palackyanum</taxon>
    </lineage>
</organism>
<protein>
    <submittedName>
        <fullName evidence="2">Uncharacterized protein</fullName>
    </submittedName>
</protein>
<feature type="region of interest" description="Disordered" evidence="1">
    <location>
        <begin position="71"/>
        <end position="92"/>
    </location>
</feature>
<dbReference type="EMBL" id="JAMXFF010000074">
    <property type="protein sequence ID" value="MCT7970106.1"/>
    <property type="molecule type" value="Genomic_DNA"/>
</dbReference>
<sequence length="200" mass="21535">MNATINYNNLATELNTTAKRVETILNTLFGDFEATQEQVTPHVKAVLELMKSKGLTVPDACNTYRLEVQKQQQQQTAKSTAKGDKPGKGSLNHLLESDRAATLKLTQKRYTALIKESNGLLADWLQNGLPEGELGEDLENAIFDSSDDVLDALTSVIDVTGTYQHPQALKPSGNSIAHLLLPSAASPTTSTSNGNGNGKK</sequence>
<proteinExistence type="predicted"/>
<dbReference type="RefSeq" id="WP_368009536.1">
    <property type="nucleotide sequence ID" value="NZ_JAMXFF010000074.1"/>
</dbReference>
<dbReference type="Proteomes" id="UP001525890">
    <property type="component" value="Unassembled WGS sequence"/>
</dbReference>
<reference evidence="2 3" key="1">
    <citation type="journal article" date="2022" name="Front. Microbiol.">
        <title>High genomic differentiation and limited gene flow indicate recent cryptic speciation within the genus Laspinema (cyanobacteria).</title>
        <authorList>
            <person name="Stanojkovic A."/>
            <person name="Skoupy S."/>
            <person name="Skaloud P."/>
            <person name="Dvorak P."/>
        </authorList>
    </citation>
    <scope>NUCLEOTIDE SEQUENCE [LARGE SCALE GENOMIC DNA]</scope>
    <source>
        <strain evidence="2 3">D2a</strain>
    </source>
</reference>
<name>A0ABT2MZB5_9CYAN</name>
<evidence type="ECO:0000256" key="1">
    <source>
        <dbReference type="SAM" id="MobiDB-lite"/>
    </source>
</evidence>
<gene>
    <name evidence="2" type="ORF">NG799_27715</name>
</gene>
<evidence type="ECO:0000313" key="2">
    <source>
        <dbReference type="EMBL" id="MCT7970106.1"/>
    </source>
</evidence>
<comment type="caution">
    <text evidence="2">The sequence shown here is derived from an EMBL/GenBank/DDBJ whole genome shotgun (WGS) entry which is preliminary data.</text>
</comment>
<keyword evidence="3" id="KW-1185">Reference proteome</keyword>
<evidence type="ECO:0000313" key="3">
    <source>
        <dbReference type="Proteomes" id="UP001525890"/>
    </source>
</evidence>